<dbReference type="Gene3D" id="3.40.50.300">
    <property type="entry name" value="P-loop containing nucleotide triphosphate hydrolases"/>
    <property type="match status" value="1"/>
</dbReference>
<dbReference type="GO" id="GO:0006952">
    <property type="term" value="P:defense response"/>
    <property type="evidence" value="ECO:0007669"/>
    <property type="project" value="UniProtKB-KW"/>
</dbReference>
<evidence type="ECO:0000259" key="6">
    <source>
        <dbReference type="PROSITE" id="PS50882"/>
    </source>
</evidence>
<feature type="domain" description="YTH" evidence="6">
    <location>
        <begin position="1335"/>
        <end position="1476"/>
    </location>
</feature>
<evidence type="ECO:0000256" key="4">
    <source>
        <dbReference type="ARBA" id="ARBA00023027"/>
    </source>
</evidence>
<dbReference type="Pfam" id="PF00931">
    <property type="entry name" value="NB-ARC"/>
    <property type="match status" value="1"/>
</dbReference>
<evidence type="ECO:0000256" key="1">
    <source>
        <dbReference type="ARBA" id="ARBA00022614"/>
    </source>
</evidence>
<keyword evidence="3" id="KW-0611">Plant defense</keyword>
<evidence type="ECO:0000313" key="7">
    <source>
        <dbReference type="EMBL" id="CAI0626104.1"/>
    </source>
</evidence>
<dbReference type="InterPro" id="IPR002182">
    <property type="entry name" value="NB-ARC"/>
</dbReference>
<dbReference type="SUPFAM" id="SSF46785">
    <property type="entry name" value="Winged helix' DNA-binding domain"/>
    <property type="match status" value="1"/>
</dbReference>
<dbReference type="PROSITE" id="PS50104">
    <property type="entry name" value="TIR"/>
    <property type="match status" value="1"/>
</dbReference>
<keyword evidence="8" id="KW-1185">Reference proteome</keyword>
<dbReference type="InterPro" id="IPR042197">
    <property type="entry name" value="Apaf_helical"/>
</dbReference>
<evidence type="ECO:0008006" key="9">
    <source>
        <dbReference type="Google" id="ProtNLM"/>
    </source>
</evidence>
<dbReference type="InterPro" id="IPR032675">
    <property type="entry name" value="LRR_dom_sf"/>
</dbReference>
<dbReference type="InterPro" id="IPR007275">
    <property type="entry name" value="YTH_domain"/>
</dbReference>
<dbReference type="SMART" id="SM00369">
    <property type="entry name" value="LRR_TYP"/>
    <property type="match status" value="3"/>
</dbReference>
<dbReference type="Pfam" id="PF01582">
    <property type="entry name" value="TIR"/>
    <property type="match status" value="1"/>
</dbReference>
<dbReference type="PANTHER" id="PTHR11017">
    <property type="entry name" value="LEUCINE-RICH REPEAT-CONTAINING PROTEIN"/>
    <property type="match status" value="1"/>
</dbReference>
<dbReference type="FunFam" id="3.40.50.10140:FF:000007">
    <property type="entry name" value="Disease resistance protein (TIR-NBS-LRR class)"/>
    <property type="match status" value="1"/>
</dbReference>
<feature type="domain" description="TIR" evidence="5">
    <location>
        <begin position="20"/>
        <end position="187"/>
    </location>
</feature>
<keyword evidence="4" id="KW-0520">NAD</keyword>
<dbReference type="PANTHER" id="PTHR11017:SF573">
    <property type="entry name" value="ADP-RIBOSYL CYCLASE_CYCLIC ADP-RIBOSE HYDROLASE"/>
    <property type="match status" value="1"/>
</dbReference>
<dbReference type="SMART" id="SM00255">
    <property type="entry name" value="TIR"/>
    <property type="match status" value="1"/>
</dbReference>
<dbReference type="InterPro" id="IPR044974">
    <property type="entry name" value="Disease_R_plants"/>
</dbReference>
<dbReference type="Gene3D" id="3.80.10.10">
    <property type="entry name" value="Ribonuclease Inhibitor"/>
    <property type="match status" value="4"/>
</dbReference>
<organism evidence="7 8">
    <name type="scientific">Linum tenue</name>
    <dbReference type="NCBI Taxonomy" id="586396"/>
    <lineage>
        <taxon>Eukaryota</taxon>
        <taxon>Viridiplantae</taxon>
        <taxon>Streptophyta</taxon>
        <taxon>Embryophyta</taxon>
        <taxon>Tracheophyta</taxon>
        <taxon>Spermatophyta</taxon>
        <taxon>Magnoliopsida</taxon>
        <taxon>eudicotyledons</taxon>
        <taxon>Gunneridae</taxon>
        <taxon>Pentapetalae</taxon>
        <taxon>rosids</taxon>
        <taxon>fabids</taxon>
        <taxon>Malpighiales</taxon>
        <taxon>Linaceae</taxon>
        <taxon>Linum</taxon>
    </lineage>
</organism>
<keyword evidence="2" id="KW-0677">Repeat</keyword>
<dbReference type="InterPro" id="IPR058192">
    <property type="entry name" value="WHD_ROQ1-like"/>
</dbReference>
<dbReference type="PROSITE" id="PS50882">
    <property type="entry name" value="YTH"/>
    <property type="match status" value="1"/>
</dbReference>
<sequence>MSFPVACEPSSPAASPADLFLYDVFLSFRGADTRHGFVSHLYNALRQRGISTFKDDQNLDRGKPITPEILRVIRQSRFSIAVFSEGYASSPWCLGELQAIIQCTERDETRAVLPIFYNIDPSDVSEVKNSYAESFAKHELDFPRDPELLRNWRAALSKAAEFSGWGSRNRDEPTLISMIVADVLNKLGRNVSNKLSGLVGMETPIKKVELLLHTGLVDIRIVGVWGMPGIGKTTLAEAVYHQISHKFDACCFLKSVREAAETHGLDHLRSRLLSALIVEDGFKISEQQLDVLMSGRLRCKCVLVVLDDVSHVDQLVRLAGDRDWFGAGSRIIVTTRDKHLLEQHGVDSIYEVKPLRGAESLQLFQQHAFKNSANSNRQDFSALSQRVVNYAQGLPLALKVLGSSLFNMHKGEWESKLNTLEDEPPGDVIKVLRLSLDTLSRNEKKIFLDVACFFKGEDKDYVVSILEACGFPASYGLEVLRRRSLLILQDDTNAIWMHDLVQQMGWEVVRQECFDDAGRRSRLWDHQDVQNVLTQNIGTRHVEGVTLDISKVNEMSVEVDAFHRMTSLRLLKICYLQHSGISEYVSRNESCRDTYDCRGNDAYFSGKLESLPHELGSLQLAGHPSSSPGRNDSSVEDYKLHFSGELRTLSNKLSSLHWHGYPFETLPPNFYPRNLVEFNLSYSRLRNCWSRKETFDKLKFIKLSNSQELTHAPDFSFIPNLEILILEGCVKLVELHPSAGSLEKLIYLNLKGCKSLLHLPPSIAMSSLKILILSGCSQLKNFPEVEGNMESLSELLLDGTDIGEIPSSIQRLTGLVVLSVTGCKRLGFIPAAVGSCRALKILRLSGCADLRHVLFELSMLENLEELHAQGTALDWRCLVAGGHPKLKIITLHHSRQHDVLSSEVSESSRLSKSSFGLVTYKFPSLTHLDLSYCNLRDRFWGISSLASLKVLDLSGNLFARLSRKELPKNIKVLLLANCEKLLSIPRLPPTTYSLEAPNCTLLQFMDYPAGNESGRMRGINLMNCLQLGTESRSGHGPRSYCEVAVRLLLSQIQKMSSPSVDVLSIIIPASSIIPEWSPFQDVGSSTTSFKVSGSHSWSNDGLKGLVVWATFEVRGSVARGSLSLSFRIVIGGANVISDVGFVVSENTRVDSEHMWLRFIPALLFKTMPFGGPSQLGGWAMSAAAAVEANSPDLVVKSCGLAPVRCSEDGHFSKPEKLLQNGGWSRQWRRNDLKLRLSSFQLKLASPVNNGFSDFGSNAHGRPYMDKNRSNAHVGRTLNDDALGEQNRGPRTTKSKTQLAVKAYTAKVGDSNAEENIIISSDQYNRDDFQVDYTYGKFFVIKSYSEDDVHKSIKYNVLSSTPHGNKKLQSAYEDAQKIAADKASSCPIFLFFSVNASGQFCGVAEMIGPVDFRKDMDFWQQDKWSGSFPVKWHMIKDVQNGSFRHIILENNENKPVTNSRDTQEVMFMQGLEMLKIFKSQVLDTSLLDDFTYYENRQRIMQEEKTSVTGCKRLGSIPATVGSCRALKILRLSGCADLRHVLFELSMLENLEELHAQGTALDWRCLVAGGHSKLKIITLHHSWQRDVVSSEVSESSRLSKSSFGLVTYQIPSLTPLDLSYCNLRDRFWGISSLASLLVLDLSGNLFAKLSRKELPKNIKVLLLANCEKLLSIPRLPPTTYSLEAPNCTLLQVMDYPAGNESGRMRGINLMNCLQLGTESRSGHGPRSYCEVAVRLLLSQIQKMSSPSVDVLSIIIPASSIIPEWSPFQDVGSSTTSFKVSGSHSWSNDGLKGLVVWATFEVRGSVARGSLGLSFRIVIGGANVISDVGFVVSENTRVDSEHMWLRFIPALLFKTMPFGGPSQLGGWAMSAAAAVEANSPDLVVKSCGLAPI</sequence>
<dbReference type="InterPro" id="IPR058546">
    <property type="entry name" value="RPS4B/Roq1-like_LRR"/>
</dbReference>
<dbReference type="InterPro" id="IPR027417">
    <property type="entry name" value="P-loop_NTPase"/>
</dbReference>
<dbReference type="SUPFAM" id="SSF52058">
    <property type="entry name" value="L domain-like"/>
    <property type="match status" value="2"/>
</dbReference>
<name>A0AAV0RYX8_9ROSI</name>
<dbReference type="Pfam" id="PF04146">
    <property type="entry name" value="YTH"/>
    <property type="match status" value="1"/>
</dbReference>
<dbReference type="Gene3D" id="1.10.8.430">
    <property type="entry name" value="Helical domain of apoptotic protease-activating factors"/>
    <property type="match status" value="1"/>
</dbReference>
<dbReference type="Pfam" id="PF23282">
    <property type="entry name" value="WHD_ROQ1"/>
    <property type="match status" value="1"/>
</dbReference>
<evidence type="ECO:0000313" key="8">
    <source>
        <dbReference type="Proteomes" id="UP001154282"/>
    </source>
</evidence>
<evidence type="ECO:0000256" key="2">
    <source>
        <dbReference type="ARBA" id="ARBA00022737"/>
    </source>
</evidence>
<dbReference type="GO" id="GO:0003723">
    <property type="term" value="F:RNA binding"/>
    <property type="evidence" value="ECO:0007669"/>
    <property type="project" value="InterPro"/>
</dbReference>
<dbReference type="Pfam" id="PF23286">
    <property type="entry name" value="LRR_13"/>
    <property type="match status" value="1"/>
</dbReference>
<protein>
    <recommendedName>
        <fullName evidence="9">TIR domain-containing protein</fullName>
    </recommendedName>
</protein>
<keyword evidence="1" id="KW-0433">Leucine-rich repeat</keyword>
<reference evidence="7" key="1">
    <citation type="submission" date="2022-08" db="EMBL/GenBank/DDBJ databases">
        <authorList>
            <person name="Gutierrez-Valencia J."/>
        </authorList>
    </citation>
    <scope>NUCLEOTIDE SEQUENCE</scope>
</reference>
<dbReference type="Proteomes" id="UP001154282">
    <property type="component" value="Unassembled WGS sequence"/>
</dbReference>
<dbReference type="EMBL" id="CAMGYJ010000011">
    <property type="protein sequence ID" value="CAI0626104.1"/>
    <property type="molecule type" value="Genomic_DNA"/>
</dbReference>
<dbReference type="PRINTS" id="PR00364">
    <property type="entry name" value="DISEASERSIST"/>
</dbReference>
<dbReference type="InterPro" id="IPR000157">
    <property type="entry name" value="TIR_dom"/>
</dbReference>
<comment type="caution">
    <text evidence="7">The sequence shown here is derived from an EMBL/GenBank/DDBJ whole genome shotgun (WGS) entry which is preliminary data.</text>
</comment>
<dbReference type="SUPFAM" id="SSF52540">
    <property type="entry name" value="P-loop containing nucleoside triphosphate hydrolases"/>
    <property type="match status" value="1"/>
</dbReference>
<dbReference type="CDD" id="cd21134">
    <property type="entry name" value="YTH"/>
    <property type="match status" value="1"/>
</dbReference>
<proteinExistence type="predicted"/>
<evidence type="ECO:0000256" key="3">
    <source>
        <dbReference type="ARBA" id="ARBA00022821"/>
    </source>
</evidence>
<dbReference type="GO" id="GO:0007165">
    <property type="term" value="P:signal transduction"/>
    <property type="evidence" value="ECO:0007669"/>
    <property type="project" value="InterPro"/>
</dbReference>
<dbReference type="GO" id="GO:0043531">
    <property type="term" value="F:ADP binding"/>
    <property type="evidence" value="ECO:0007669"/>
    <property type="project" value="InterPro"/>
</dbReference>
<dbReference type="InterPro" id="IPR035897">
    <property type="entry name" value="Toll_tir_struct_dom_sf"/>
</dbReference>
<dbReference type="Gene3D" id="3.40.50.10140">
    <property type="entry name" value="Toll/interleukin-1 receptor homology (TIR) domain"/>
    <property type="match status" value="1"/>
</dbReference>
<evidence type="ECO:0000259" key="5">
    <source>
        <dbReference type="PROSITE" id="PS50104"/>
    </source>
</evidence>
<gene>
    <name evidence="7" type="ORF">LITE_LOCUS50714</name>
</gene>
<accession>A0AAV0RYX8</accession>
<dbReference type="SUPFAM" id="SSF52200">
    <property type="entry name" value="Toll/Interleukin receptor TIR domain"/>
    <property type="match status" value="1"/>
</dbReference>
<dbReference type="Gene3D" id="3.10.590.10">
    <property type="entry name" value="ph1033 like domains"/>
    <property type="match status" value="1"/>
</dbReference>
<dbReference type="InterPro" id="IPR036390">
    <property type="entry name" value="WH_DNA-bd_sf"/>
</dbReference>
<dbReference type="InterPro" id="IPR003591">
    <property type="entry name" value="Leu-rich_rpt_typical-subtyp"/>
</dbReference>